<sequence length="344" mass="39542">MNEPARFSDKLREFLKNCQGREVDYRYLRQELHIDPGSSSWDGLRTHMLNLVKEKVVKPSGRGDGVFKVIKQVNRVQVFGQKRSRFQPLKLMFPLDFDKGLEFEFAEHIVLRENDIVLIGGQGNFGKTTIALGFCGENIDMKPVLMGNEYTIRSKDEITQEERDEPNPRFYNRLLNMDWIEWVDENGGDKFELLPVRADFAEWIRRDRLNIIDWINLPADRLYDISKVMDDIKAELGKGIAIVVLQKGDGDMARGGQFTKDFTSCELLIDKFTDHESILTIGKVKEHTAPVMGRTFVFGIRDGVKIVDFREVVKCPACYGKKWKKSGNTSIPCDSCDKTGYVDR</sequence>
<name>A0A0F9MIB1_9ZZZZ</name>
<protein>
    <submittedName>
        <fullName evidence="1">Uncharacterized protein</fullName>
    </submittedName>
</protein>
<organism evidence="1">
    <name type="scientific">marine sediment metagenome</name>
    <dbReference type="NCBI Taxonomy" id="412755"/>
    <lineage>
        <taxon>unclassified sequences</taxon>
        <taxon>metagenomes</taxon>
        <taxon>ecological metagenomes</taxon>
    </lineage>
</organism>
<reference evidence="1" key="1">
    <citation type="journal article" date="2015" name="Nature">
        <title>Complex archaea that bridge the gap between prokaryotes and eukaryotes.</title>
        <authorList>
            <person name="Spang A."/>
            <person name="Saw J.H."/>
            <person name="Jorgensen S.L."/>
            <person name="Zaremba-Niedzwiedzka K."/>
            <person name="Martijn J."/>
            <person name="Lind A.E."/>
            <person name="van Eijk R."/>
            <person name="Schleper C."/>
            <person name="Guy L."/>
            <person name="Ettema T.J."/>
        </authorList>
    </citation>
    <scope>NUCLEOTIDE SEQUENCE</scope>
</reference>
<dbReference type="EMBL" id="LAZR01008808">
    <property type="protein sequence ID" value="KKM76445.1"/>
    <property type="molecule type" value="Genomic_DNA"/>
</dbReference>
<comment type="caution">
    <text evidence="1">The sequence shown here is derived from an EMBL/GenBank/DDBJ whole genome shotgun (WGS) entry which is preliminary data.</text>
</comment>
<dbReference type="AlphaFoldDB" id="A0A0F9MIB1"/>
<accession>A0A0F9MIB1</accession>
<proteinExistence type="predicted"/>
<gene>
    <name evidence="1" type="ORF">LCGC14_1380060</name>
</gene>
<evidence type="ECO:0000313" key="1">
    <source>
        <dbReference type="EMBL" id="KKM76445.1"/>
    </source>
</evidence>